<dbReference type="Gene3D" id="3.90.79.10">
    <property type="entry name" value="Nucleoside Triphosphate Pyrophosphohydrolase"/>
    <property type="match status" value="1"/>
</dbReference>
<keyword evidence="2" id="KW-0378">Hydrolase</keyword>
<comment type="caution">
    <text evidence="2">The sequence shown here is derived from an EMBL/GenBank/DDBJ whole genome shotgun (WGS) entry which is preliminary data.</text>
</comment>
<keyword evidence="3" id="KW-1185">Reference proteome</keyword>
<accession>A0A849CDI3</accession>
<feature type="domain" description="Nudix hydrolase" evidence="1">
    <location>
        <begin position="90"/>
        <end position="266"/>
    </location>
</feature>
<gene>
    <name evidence="2" type="ORF">HLB23_40425</name>
</gene>
<sequence length="266" mass="29227">MSTPDVRRAQSLLLRRVAAPSYTTAELGEIARCWSERQQGNPHLFNGPIVVARDVSWTAEHQCRIDWSTGTYAQYLWRHAADVSRRRRPYARVVFASMLARTGEGDLVLGRMAGHTATPGRIQLPGGNVEPPGHERDLTAATVRGHALRELHEETGLTPQYHPPRLWGVTVGSAGDVGVLFEVRVAGRATVGDTFTRHCMAAETTRETPEFDSLITVAAAGDGRVDDREGLSEAYGVDYLPEVLRTEHGAGSIVTSEWCWKDSVDV</sequence>
<reference evidence="2 3" key="1">
    <citation type="submission" date="2020-05" db="EMBL/GenBank/DDBJ databases">
        <title>MicrobeNet Type strains.</title>
        <authorList>
            <person name="Nicholson A.C."/>
        </authorList>
    </citation>
    <scope>NUCLEOTIDE SEQUENCE [LARGE SCALE GENOMIC DNA]</scope>
    <source>
        <strain evidence="2 3">JCM 3224</strain>
    </source>
</reference>
<name>A0A849CDI3_9NOCA</name>
<dbReference type="SUPFAM" id="SSF55811">
    <property type="entry name" value="Nudix"/>
    <property type="match status" value="1"/>
</dbReference>
<dbReference type="AlphaFoldDB" id="A0A849CDI3"/>
<dbReference type="CDD" id="cd02883">
    <property type="entry name" value="NUDIX_Hydrolase"/>
    <property type="match status" value="1"/>
</dbReference>
<evidence type="ECO:0000313" key="2">
    <source>
        <dbReference type="EMBL" id="NNH76046.1"/>
    </source>
</evidence>
<proteinExistence type="predicted"/>
<dbReference type="Proteomes" id="UP000586827">
    <property type="component" value="Unassembled WGS sequence"/>
</dbReference>
<dbReference type="GO" id="GO:0016787">
    <property type="term" value="F:hydrolase activity"/>
    <property type="evidence" value="ECO:0007669"/>
    <property type="project" value="UniProtKB-KW"/>
</dbReference>
<dbReference type="InterPro" id="IPR000086">
    <property type="entry name" value="NUDIX_hydrolase_dom"/>
</dbReference>
<evidence type="ECO:0000313" key="3">
    <source>
        <dbReference type="Proteomes" id="UP000586827"/>
    </source>
</evidence>
<dbReference type="RefSeq" id="WP_067523773.1">
    <property type="nucleotide sequence ID" value="NZ_JABELX010000035.1"/>
</dbReference>
<dbReference type="PROSITE" id="PS51462">
    <property type="entry name" value="NUDIX"/>
    <property type="match status" value="1"/>
</dbReference>
<dbReference type="EMBL" id="JABELX010000035">
    <property type="protein sequence ID" value="NNH76046.1"/>
    <property type="molecule type" value="Genomic_DNA"/>
</dbReference>
<organism evidence="2 3">
    <name type="scientific">Nocardia uniformis</name>
    <dbReference type="NCBI Taxonomy" id="53432"/>
    <lineage>
        <taxon>Bacteria</taxon>
        <taxon>Bacillati</taxon>
        <taxon>Actinomycetota</taxon>
        <taxon>Actinomycetes</taxon>
        <taxon>Mycobacteriales</taxon>
        <taxon>Nocardiaceae</taxon>
        <taxon>Nocardia</taxon>
    </lineage>
</organism>
<protein>
    <submittedName>
        <fullName evidence="2">NUDIX hydrolase</fullName>
    </submittedName>
</protein>
<evidence type="ECO:0000259" key="1">
    <source>
        <dbReference type="PROSITE" id="PS51462"/>
    </source>
</evidence>
<dbReference type="InterPro" id="IPR015797">
    <property type="entry name" value="NUDIX_hydrolase-like_dom_sf"/>
</dbReference>